<keyword evidence="6 11" id="KW-0479">Metal-binding</keyword>
<dbReference type="PANTHER" id="PTHR12729:SF6">
    <property type="entry name" value="TRNA(HIS) GUANYLYLTRANSFERASE-RELATED"/>
    <property type="match status" value="1"/>
</dbReference>
<evidence type="ECO:0000256" key="13">
    <source>
        <dbReference type="PIRSR" id="PIRSR028980-2"/>
    </source>
</evidence>
<evidence type="ECO:0000313" key="17">
    <source>
        <dbReference type="Proteomes" id="UP000001064"/>
    </source>
</evidence>
<dbReference type="OMA" id="WKQHTEI"/>
<keyword evidence="4 11" id="KW-0819">tRNA processing</keyword>
<evidence type="ECO:0000256" key="1">
    <source>
        <dbReference type="ARBA" id="ARBA00010113"/>
    </source>
</evidence>
<keyword evidence="3 11" id="KW-0808">Transferase</keyword>
<dbReference type="Gene3D" id="3.30.70.3000">
    <property type="match status" value="1"/>
</dbReference>
<feature type="domain" description="tRNAHis guanylyltransferase catalytic" evidence="14">
    <location>
        <begin position="6"/>
        <end position="135"/>
    </location>
</feature>
<evidence type="ECO:0000256" key="5">
    <source>
        <dbReference type="ARBA" id="ARBA00022695"/>
    </source>
</evidence>
<dbReference type="EMBL" id="GL871078">
    <property type="protein sequence ID" value="EGC34914.1"/>
    <property type="molecule type" value="Genomic_DNA"/>
</dbReference>
<keyword evidence="9 11" id="KW-0342">GTP-binding</keyword>
<reference evidence="17" key="1">
    <citation type="journal article" date="2011" name="Genome Biol.">
        <title>Comparative genomics of the social amoebae Dictyostelium discoideum and Dictyostelium purpureum.</title>
        <authorList>
            <consortium name="US DOE Joint Genome Institute (JGI-PGF)"/>
            <person name="Sucgang R."/>
            <person name="Kuo A."/>
            <person name="Tian X."/>
            <person name="Salerno W."/>
            <person name="Parikh A."/>
            <person name="Feasley C.L."/>
            <person name="Dalin E."/>
            <person name="Tu H."/>
            <person name="Huang E."/>
            <person name="Barry K."/>
            <person name="Lindquist E."/>
            <person name="Shapiro H."/>
            <person name="Bruce D."/>
            <person name="Schmutz J."/>
            <person name="Salamov A."/>
            <person name="Fey P."/>
            <person name="Gaudet P."/>
            <person name="Anjard C."/>
            <person name="Babu M.M."/>
            <person name="Basu S."/>
            <person name="Bushmanova Y."/>
            <person name="van der Wel H."/>
            <person name="Katoh-Kurasawa M."/>
            <person name="Dinh C."/>
            <person name="Coutinho P.M."/>
            <person name="Saito T."/>
            <person name="Elias M."/>
            <person name="Schaap P."/>
            <person name="Kay R.R."/>
            <person name="Henrissat B."/>
            <person name="Eichinger L."/>
            <person name="Rivero F."/>
            <person name="Putnam N.H."/>
            <person name="West C.M."/>
            <person name="Loomis W.F."/>
            <person name="Chisholm R.L."/>
            <person name="Shaulsky G."/>
            <person name="Strassmann J.E."/>
            <person name="Queller D.C."/>
            <person name="Kuspa A."/>
            <person name="Grigoriev I.V."/>
        </authorList>
    </citation>
    <scope>NUCLEOTIDE SEQUENCE [LARGE SCALE GENOMIC DNA]</scope>
    <source>
        <strain evidence="17">QSDP1</strain>
    </source>
</reference>
<comment type="similarity">
    <text evidence="1 11">Belongs to the tRNA(His) guanylyltransferase family.</text>
</comment>
<dbReference type="InParanoid" id="F0ZMB3"/>
<evidence type="ECO:0000256" key="6">
    <source>
        <dbReference type="ARBA" id="ARBA00022723"/>
    </source>
</evidence>
<dbReference type="InterPro" id="IPR024956">
    <property type="entry name" value="tRNAHis_GuaTrfase_cat"/>
</dbReference>
<evidence type="ECO:0000256" key="7">
    <source>
        <dbReference type="ARBA" id="ARBA00022741"/>
    </source>
</evidence>
<dbReference type="OrthoDB" id="62560at2759"/>
<dbReference type="AlphaFoldDB" id="F0ZMB3"/>
<evidence type="ECO:0000256" key="10">
    <source>
        <dbReference type="ARBA" id="ARBA00032480"/>
    </source>
</evidence>
<proteinExistence type="inferred from homology"/>
<dbReference type="Pfam" id="PF14413">
    <property type="entry name" value="Thg1C"/>
    <property type="match status" value="1"/>
</dbReference>
<evidence type="ECO:0000256" key="2">
    <source>
        <dbReference type="ARBA" id="ARBA00012511"/>
    </source>
</evidence>
<comment type="function">
    <text evidence="11">Adds a GMP to the 5'-end of tRNA(His) after transcription and RNase P cleavage.</text>
</comment>
<dbReference type="GO" id="GO:0006400">
    <property type="term" value="P:tRNA modification"/>
    <property type="evidence" value="ECO:0007669"/>
    <property type="project" value="UniProtKB-UniRule"/>
</dbReference>
<evidence type="ECO:0000256" key="3">
    <source>
        <dbReference type="ARBA" id="ARBA00022679"/>
    </source>
</evidence>
<dbReference type="VEuPathDB" id="AmoebaDB:DICPUDRAFT_152806"/>
<feature type="binding site" evidence="13">
    <location>
        <position position="76"/>
    </location>
    <ligand>
        <name>Mg(2+)</name>
        <dbReference type="ChEBI" id="CHEBI:18420"/>
        <label>1</label>
        <note>catalytic</note>
    </ligand>
</feature>
<keyword evidence="7 11" id="KW-0547">Nucleotide-binding</keyword>
<keyword evidence="5 11" id="KW-0548">Nucleotidyltransferase</keyword>
<dbReference type="PIRSF" id="PIRSF028980">
    <property type="entry name" value="tRNAHis_guanylyltransferase"/>
    <property type="match status" value="1"/>
</dbReference>
<dbReference type="InterPro" id="IPR007537">
    <property type="entry name" value="tRNAHis_GuaTrfase_Thg1"/>
</dbReference>
<dbReference type="InterPro" id="IPR038469">
    <property type="entry name" value="tRNAHis_GuaTrfase_Thg1_sf"/>
</dbReference>
<dbReference type="GO" id="GO:0097748">
    <property type="term" value="F:3'-5' RNA polymerase activity"/>
    <property type="evidence" value="ECO:0007669"/>
    <property type="project" value="EnsemblProtists"/>
</dbReference>
<evidence type="ECO:0000313" key="16">
    <source>
        <dbReference type="EMBL" id="EGC34914.1"/>
    </source>
</evidence>
<evidence type="ECO:0000256" key="4">
    <source>
        <dbReference type="ARBA" id="ARBA00022694"/>
    </source>
</evidence>
<dbReference type="GO" id="GO:0008033">
    <property type="term" value="P:tRNA processing"/>
    <property type="evidence" value="ECO:0000318"/>
    <property type="project" value="GO_Central"/>
</dbReference>
<dbReference type="STRING" id="5786.F0ZMB3"/>
<dbReference type="GeneID" id="10501980"/>
<dbReference type="FunCoup" id="F0ZMB3">
    <property type="interactions" value="613"/>
</dbReference>
<evidence type="ECO:0000259" key="14">
    <source>
        <dbReference type="Pfam" id="PF04446"/>
    </source>
</evidence>
<dbReference type="InterPro" id="IPR025845">
    <property type="entry name" value="Thg1_C_dom"/>
</dbReference>
<dbReference type="GO" id="GO:0008193">
    <property type="term" value="F:tRNA guanylyltransferase activity"/>
    <property type="evidence" value="ECO:0000318"/>
    <property type="project" value="GO_Central"/>
</dbReference>
<feature type="binding site" evidence="13">
    <location>
        <position position="76"/>
    </location>
    <ligand>
        <name>Mg(2+)</name>
        <dbReference type="ChEBI" id="CHEBI:18420"/>
        <label>2</label>
        <note>catalytic</note>
    </ligand>
</feature>
<feature type="binding site" evidence="12">
    <location>
        <begin position="29"/>
        <end position="34"/>
    </location>
    <ligand>
        <name>GTP</name>
        <dbReference type="ChEBI" id="CHEBI:37565"/>
    </ligand>
</feature>
<comment type="cofactor">
    <cofactor evidence="13">
        <name>Mg(2+)</name>
        <dbReference type="ChEBI" id="CHEBI:18420"/>
    </cofactor>
    <text evidence="13">Binds 2 magnesium ions per subunit.</text>
</comment>
<feature type="binding site" evidence="12">
    <location>
        <begin position="75"/>
        <end position="76"/>
    </location>
    <ligand>
        <name>GTP</name>
        <dbReference type="ChEBI" id="CHEBI:37565"/>
    </ligand>
</feature>
<dbReference type="eggNOG" id="KOG2721">
    <property type="taxonomic scope" value="Eukaryota"/>
</dbReference>
<dbReference type="Pfam" id="PF04446">
    <property type="entry name" value="Thg1"/>
    <property type="match status" value="1"/>
</dbReference>
<dbReference type="KEGG" id="dpp:DICPUDRAFT_152806"/>
<dbReference type="GO" id="GO:0005829">
    <property type="term" value="C:cytosol"/>
    <property type="evidence" value="ECO:0007669"/>
    <property type="project" value="EnsemblProtists"/>
</dbReference>
<dbReference type="GO" id="GO:0000287">
    <property type="term" value="F:magnesium ion binding"/>
    <property type="evidence" value="ECO:0007669"/>
    <property type="project" value="UniProtKB-UniRule"/>
</dbReference>
<feature type="binding site" evidence="13">
    <location>
        <position position="29"/>
    </location>
    <ligand>
        <name>Mg(2+)</name>
        <dbReference type="ChEBI" id="CHEBI:18420"/>
        <label>2</label>
        <note>catalytic</note>
    </ligand>
</feature>
<evidence type="ECO:0000256" key="12">
    <source>
        <dbReference type="PIRSR" id="PIRSR028980-1"/>
    </source>
</evidence>
<comment type="catalytic activity">
    <reaction evidence="11">
        <text>a 5'-end ribonucleotide-tRNA(His) + GTP + ATP + H2O = a 5'-end phospho-guanosine-ribonucleotide-tRNA(His) + AMP + 2 diphosphate + H(+)</text>
        <dbReference type="Rhea" id="RHEA:54564"/>
        <dbReference type="Rhea" id="RHEA-COMP:14193"/>
        <dbReference type="Rhea" id="RHEA-COMP:14917"/>
        <dbReference type="ChEBI" id="CHEBI:15377"/>
        <dbReference type="ChEBI" id="CHEBI:15378"/>
        <dbReference type="ChEBI" id="CHEBI:30616"/>
        <dbReference type="ChEBI" id="CHEBI:33019"/>
        <dbReference type="ChEBI" id="CHEBI:37565"/>
        <dbReference type="ChEBI" id="CHEBI:138282"/>
        <dbReference type="ChEBI" id="CHEBI:141847"/>
        <dbReference type="ChEBI" id="CHEBI:456215"/>
        <dbReference type="EC" id="2.7.7.79"/>
    </reaction>
</comment>
<dbReference type="GO" id="GO:0005525">
    <property type="term" value="F:GTP binding"/>
    <property type="evidence" value="ECO:0007669"/>
    <property type="project" value="UniProtKB-UniRule"/>
</dbReference>
<gene>
    <name evidence="16" type="ORF">DICPUDRAFT_152806</name>
</gene>
<evidence type="ECO:0000256" key="9">
    <source>
        <dbReference type="ARBA" id="ARBA00023134"/>
    </source>
</evidence>
<dbReference type="RefSeq" id="XP_003288547.1">
    <property type="nucleotide sequence ID" value="XM_003288499.1"/>
</dbReference>
<evidence type="ECO:0000259" key="15">
    <source>
        <dbReference type="Pfam" id="PF14413"/>
    </source>
</evidence>
<evidence type="ECO:0000256" key="8">
    <source>
        <dbReference type="ARBA" id="ARBA00022842"/>
    </source>
</evidence>
<dbReference type="PANTHER" id="PTHR12729">
    <property type="entry name" value="TRNA(HIS) GUANYLYLTRANSFERASE-RELATED"/>
    <property type="match status" value="1"/>
</dbReference>
<feature type="binding site" evidence="13">
    <location>
        <position position="30"/>
    </location>
    <ligand>
        <name>Mg(2+)</name>
        <dbReference type="ChEBI" id="CHEBI:18420"/>
        <label>1</label>
        <note>catalytic</note>
    </ligand>
</feature>
<keyword evidence="8 11" id="KW-0460">Magnesium</keyword>
<organism evidence="16 17">
    <name type="scientific">Dictyostelium purpureum</name>
    <name type="common">Slime mold</name>
    <dbReference type="NCBI Taxonomy" id="5786"/>
    <lineage>
        <taxon>Eukaryota</taxon>
        <taxon>Amoebozoa</taxon>
        <taxon>Evosea</taxon>
        <taxon>Eumycetozoa</taxon>
        <taxon>Dictyostelia</taxon>
        <taxon>Dictyosteliales</taxon>
        <taxon>Dictyosteliaceae</taxon>
        <taxon>Dictyostelium</taxon>
    </lineage>
</organism>
<dbReference type="Proteomes" id="UP000001064">
    <property type="component" value="Unassembled WGS sequence"/>
</dbReference>
<protein>
    <recommendedName>
        <fullName evidence="2 11">tRNA(His) guanylyltransferase</fullName>
        <ecNumber evidence="2 11">2.7.7.79</ecNumber>
    </recommendedName>
    <alternativeName>
        <fullName evidence="10 11">tRNA-histidine guanylyltransferase</fullName>
    </alternativeName>
</protein>
<feature type="binding site" evidence="13">
    <location>
        <position position="29"/>
    </location>
    <ligand>
        <name>Mg(2+)</name>
        <dbReference type="ChEBI" id="CHEBI:18420"/>
        <label>1</label>
        <note>catalytic</note>
    </ligand>
</feature>
<sequence>MANSKYEYVKSFEQPDHLLKNVYIVVRIDGRGFHKFTTKHDYNKPNDDRGLALMNRAALEVCKEFPDIIIAFGESDEYSFVFKKNCNLFERRSSKISSSIVSYFTSQFVYRWKEYFGDHELKYPPTFDSRCVLYPTDENIKDYLSWRQADTHINNLYNTCYWALVLKGNKTAVEAEETLRGTFSDEKNEMLFTKFEINYNNLPQIYRKGSVIFRKMLQETNESGVTKSKKRLVVEHIDIIGEKFWKENDILKN</sequence>
<keyword evidence="17" id="KW-1185">Reference proteome</keyword>
<evidence type="ECO:0000256" key="11">
    <source>
        <dbReference type="PIRNR" id="PIRNR028980"/>
    </source>
</evidence>
<feature type="domain" description="Thg1 C-terminal" evidence="15">
    <location>
        <begin position="138"/>
        <end position="234"/>
    </location>
</feature>
<name>F0ZMB3_DICPU</name>
<dbReference type="FunFam" id="3.30.70.3000:FF:000003">
    <property type="entry name" value="tRNA(His) guanylyltransferase"/>
    <property type="match status" value="1"/>
</dbReference>
<accession>F0ZMB3</accession>
<dbReference type="EC" id="2.7.7.79" evidence="2 11"/>